<comment type="caution">
    <text evidence="4">The sequence shown here is derived from an EMBL/GenBank/DDBJ whole genome shotgun (WGS) entry which is preliminary data.</text>
</comment>
<dbReference type="STRING" id="1245748.A0A421D027"/>
<proteinExistence type="predicted"/>
<keyword evidence="1" id="KW-0863">Zinc-finger</keyword>
<evidence type="ECO:0000313" key="5">
    <source>
        <dbReference type="Proteomes" id="UP000215289"/>
    </source>
</evidence>
<dbReference type="PROSITE" id="PS50158">
    <property type="entry name" value="ZF_CCHC"/>
    <property type="match status" value="1"/>
</dbReference>
<evidence type="ECO:0000256" key="1">
    <source>
        <dbReference type="PROSITE-ProRule" id="PRU00047"/>
    </source>
</evidence>
<reference evidence="4 5" key="1">
    <citation type="submission" date="2018-08" db="EMBL/GenBank/DDBJ databases">
        <title>Draft genome sequences of two Aspergillus turcosus clinical strains isolated from bronchoalveolar lavage fluid: one azole-susceptible and the other azole-resistant.</title>
        <authorList>
            <person name="Parent-Michaud M."/>
            <person name="Dufresne P.J."/>
            <person name="Fournier E."/>
            <person name="Martineau C."/>
            <person name="Moreira S."/>
            <person name="Perkins V."/>
            <person name="De Repentigny L."/>
            <person name="Dufresne S.F."/>
        </authorList>
    </citation>
    <scope>NUCLEOTIDE SEQUENCE [LARGE SCALE GENOMIC DNA]</scope>
    <source>
        <strain evidence="4">HMR AF 1038</strain>
    </source>
</reference>
<dbReference type="AlphaFoldDB" id="A0A421D027"/>
<sequence length="194" mass="22793">MSEEKCQRAEDSRTIHKDLTLAMIRNAKAEVIIQLEHAYQRPNEDPREFDAYLHTLEQQLAALRALSELFSKGGESACREEERALVFFANLLPELRLRIQELFIELPDTRDRMVTVATRCHSLLRMRESRLKREEARRSREGKHSKPKGRRRNADSDTKNRRNRKRNRNCTVKHGHPLKCYSCGSEEHLADRCI</sequence>
<dbReference type="Proteomes" id="UP000215289">
    <property type="component" value="Unassembled WGS sequence"/>
</dbReference>
<dbReference type="EMBL" id="NIDN02000151">
    <property type="protein sequence ID" value="RLL95471.1"/>
    <property type="molecule type" value="Genomic_DNA"/>
</dbReference>
<accession>A0A421D027</accession>
<dbReference type="GO" id="GO:0008270">
    <property type="term" value="F:zinc ion binding"/>
    <property type="evidence" value="ECO:0007669"/>
    <property type="project" value="UniProtKB-KW"/>
</dbReference>
<dbReference type="OrthoDB" id="4369405at2759"/>
<name>A0A421D027_9EURO</name>
<evidence type="ECO:0000259" key="3">
    <source>
        <dbReference type="PROSITE" id="PS50158"/>
    </source>
</evidence>
<feature type="domain" description="CCHC-type" evidence="3">
    <location>
        <begin position="179"/>
        <end position="193"/>
    </location>
</feature>
<protein>
    <recommendedName>
        <fullName evidence="3">CCHC-type domain-containing protein</fullName>
    </recommendedName>
</protein>
<gene>
    <name evidence="4" type="ORF">CFD26_103991</name>
</gene>
<evidence type="ECO:0000256" key="2">
    <source>
        <dbReference type="SAM" id="MobiDB-lite"/>
    </source>
</evidence>
<evidence type="ECO:0000313" key="4">
    <source>
        <dbReference type="EMBL" id="RLL95471.1"/>
    </source>
</evidence>
<organism evidence="4 5">
    <name type="scientific">Aspergillus turcosus</name>
    <dbReference type="NCBI Taxonomy" id="1245748"/>
    <lineage>
        <taxon>Eukaryota</taxon>
        <taxon>Fungi</taxon>
        <taxon>Dikarya</taxon>
        <taxon>Ascomycota</taxon>
        <taxon>Pezizomycotina</taxon>
        <taxon>Eurotiomycetes</taxon>
        <taxon>Eurotiomycetidae</taxon>
        <taxon>Eurotiales</taxon>
        <taxon>Aspergillaceae</taxon>
        <taxon>Aspergillus</taxon>
        <taxon>Aspergillus subgen. Fumigati</taxon>
    </lineage>
</organism>
<dbReference type="InterPro" id="IPR001878">
    <property type="entry name" value="Znf_CCHC"/>
</dbReference>
<feature type="region of interest" description="Disordered" evidence="2">
    <location>
        <begin position="130"/>
        <end position="169"/>
    </location>
</feature>
<keyword evidence="1" id="KW-0479">Metal-binding</keyword>
<dbReference type="GO" id="GO:0003676">
    <property type="term" value="F:nucleic acid binding"/>
    <property type="evidence" value="ECO:0007669"/>
    <property type="project" value="InterPro"/>
</dbReference>
<feature type="compositionally biased region" description="Basic and acidic residues" evidence="2">
    <location>
        <begin position="130"/>
        <end position="144"/>
    </location>
</feature>
<keyword evidence="1" id="KW-0862">Zinc</keyword>
<keyword evidence="5" id="KW-1185">Reference proteome</keyword>